<dbReference type="AlphaFoldDB" id="A0A644T9Y5"/>
<dbReference type="PANTHER" id="PTHR31302:SF0">
    <property type="entry name" value="TRANSMEMBRANE PROTEIN WITH METALLOPHOSPHOESTERASE DOMAIN"/>
    <property type="match status" value="1"/>
</dbReference>
<dbReference type="EC" id="3.1.4.53" evidence="2"/>
<comment type="caution">
    <text evidence="2">The sequence shown here is derived from an EMBL/GenBank/DDBJ whole genome shotgun (WGS) entry which is preliminary data.</text>
</comment>
<sequence>MNLTKHFQIINIEVEDKKLDDLKILHLSDLHINKKTSIEKILELVNFCNGLEFDFCIITGDIIDTKVKFIKKQLEILNLLKKEVFYISGNHDLFYGLEDLKKELTNFIFMDNETFKINYKNEIIHLAGLPDRFSKFFKIKREEKIIEDFLKNSPSIFISHQPKDYKIALNSNSNLFLCGHTHGGQIYPFHYLVKLVQPFLAGLFYKNKTAIYVNKGLGTWGVDFRFKADAEITILKLITKSVK</sequence>
<dbReference type="InterPro" id="IPR029052">
    <property type="entry name" value="Metallo-depent_PP-like"/>
</dbReference>
<protein>
    <submittedName>
        <fullName evidence="2">3',5'-cyclic adenosine monophosphate phosphodiesterase CpdA</fullName>
        <ecNumber evidence="2">3.1.4.53</ecNumber>
    </submittedName>
</protein>
<reference evidence="2" key="1">
    <citation type="submission" date="2019-08" db="EMBL/GenBank/DDBJ databases">
        <authorList>
            <person name="Kucharzyk K."/>
            <person name="Murdoch R.W."/>
            <person name="Higgins S."/>
            <person name="Loffler F."/>
        </authorList>
    </citation>
    <scope>NUCLEOTIDE SEQUENCE</scope>
</reference>
<dbReference type="InterPro" id="IPR004843">
    <property type="entry name" value="Calcineurin-like_PHP"/>
</dbReference>
<accession>A0A644T9Y5</accession>
<dbReference type="Gene3D" id="3.60.21.10">
    <property type="match status" value="1"/>
</dbReference>
<dbReference type="EMBL" id="VSSQ01000018">
    <property type="protein sequence ID" value="MPL62691.1"/>
    <property type="molecule type" value="Genomic_DNA"/>
</dbReference>
<evidence type="ECO:0000313" key="2">
    <source>
        <dbReference type="EMBL" id="MPL62691.1"/>
    </source>
</evidence>
<gene>
    <name evidence="2" type="primary">cpdA_4</name>
    <name evidence="2" type="ORF">SDC9_08311</name>
</gene>
<dbReference type="InterPro" id="IPR051158">
    <property type="entry name" value="Metallophosphoesterase_sf"/>
</dbReference>
<dbReference type="SUPFAM" id="SSF56300">
    <property type="entry name" value="Metallo-dependent phosphatases"/>
    <property type="match status" value="1"/>
</dbReference>
<dbReference type="GO" id="GO:0004115">
    <property type="term" value="F:3',5'-cyclic-AMP phosphodiesterase activity"/>
    <property type="evidence" value="ECO:0007669"/>
    <property type="project" value="UniProtKB-EC"/>
</dbReference>
<dbReference type="PANTHER" id="PTHR31302">
    <property type="entry name" value="TRANSMEMBRANE PROTEIN WITH METALLOPHOSPHOESTERASE DOMAIN-RELATED"/>
    <property type="match status" value="1"/>
</dbReference>
<feature type="domain" description="Calcineurin-like phosphoesterase" evidence="1">
    <location>
        <begin position="22"/>
        <end position="183"/>
    </location>
</feature>
<dbReference type="Pfam" id="PF00149">
    <property type="entry name" value="Metallophos"/>
    <property type="match status" value="1"/>
</dbReference>
<proteinExistence type="predicted"/>
<name>A0A644T9Y5_9ZZZZ</name>
<organism evidence="2">
    <name type="scientific">bioreactor metagenome</name>
    <dbReference type="NCBI Taxonomy" id="1076179"/>
    <lineage>
        <taxon>unclassified sequences</taxon>
        <taxon>metagenomes</taxon>
        <taxon>ecological metagenomes</taxon>
    </lineage>
</organism>
<keyword evidence="2" id="KW-0378">Hydrolase</keyword>
<evidence type="ECO:0000259" key="1">
    <source>
        <dbReference type="Pfam" id="PF00149"/>
    </source>
</evidence>